<evidence type="ECO:0000313" key="2">
    <source>
        <dbReference type="Proteomes" id="UP000805193"/>
    </source>
</evidence>
<dbReference type="EMBL" id="JABSTQ010008839">
    <property type="protein sequence ID" value="KAG0434008.1"/>
    <property type="molecule type" value="Genomic_DNA"/>
</dbReference>
<organism evidence="1 2">
    <name type="scientific">Ixodes persulcatus</name>
    <name type="common">Taiga tick</name>
    <dbReference type="NCBI Taxonomy" id="34615"/>
    <lineage>
        <taxon>Eukaryota</taxon>
        <taxon>Metazoa</taxon>
        <taxon>Ecdysozoa</taxon>
        <taxon>Arthropoda</taxon>
        <taxon>Chelicerata</taxon>
        <taxon>Arachnida</taxon>
        <taxon>Acari</taxon>
        <taxon>Parasitiformes</taxon>
        <taxon>Ixodida</taxon>
        <taxon>Ixodoidea</taxon>
        <taxon>Ixodidae</taxon>
        <taxon>Ixodinae</taxon>
        <taxon>Ixodes</taxon>
    </lineage>
</organism>
<reference evidence="1 2" key="1">
    <citation type="journal article" date="2020" name="Cell">
        <title>Large-Scale Comparative Analyses of Tick Genomes Elucidate Their Genetic Diversity and Vector Capacities.</title>
        <authorList>
            <consortium name="Tick Genome and Microbiome Consortium (TIGMIC)"/>
            <person name="Jia N."/>
            <person name="Wang J."/>
            <person name="Shi W."/>
            <person name="Du L."/>
            <person name="Sun Y."/>
            <person name="Zhan W."/>
            <person name="Jiang J.F."/>
            <person name="Wang Q."/>
            <person name="Zhang B."/>
            <person name="Ji P."/>
            <person name="Bell-Sakyi L."/>
            <person name="Cui X.M."/>
            <person name="Yuan T.T."/>
            <person name="Jiang B.G."/>
            <person name="Yang W.F."/>
            <person name="Lam T.T."/>
            <person name="Chang Q.C."/>
            <person name="Ding S.J."/>
            <person name="Wang X.J."/>
            <person name="Zhu J.G."/>
            <person name="Ruan X.D."/>
            <person name="Zhao L."/>
            <person name="Wei J.T."/>
            <person name="Ye R.Z."/>
            <person name="Que T.C."/>
            <person name="Du C.H."/>
            <person name="Zhou Y.H."/>
            <person name="Cheng J.X."/>
            <person name="Dai P.F."/>
            <person name="Guo W.B."/>
            <person name="Han X.H."/>
            <person name="Huang E.J."/>
            <person name="Li L.F."/>
            <person name="Wei W."/>
            <person name="Gao Y.C."/>
            <person name="Liu J.Z."/>
            <person name="Shao H.Z."/>
            <person name="Wang X."/>
            <person name="Wang C.C."/>
            <person name="Yang T.C."/>
            <person name="Huo Q.B."/>
            <person name="Li W."/>
            <person name="Chen H.Y."/>
            <person name="Chen S.E."/>
            <person name="Zhou L.G."/>
            <person name="Ni X.B."/>
            <person name="Tian J.H."/>
            <person name="Sheng Y."/>
            <person name="Liu T."/>
            <person name="Pan Y.S."/>
            <person name="Xia L.Y."/>
            <person name="Li J."/>
            <person name="Zhao F."/>
            <person name="Cao W.C."/>
        </authorList>
    </citation>
    <scope>NUCLEOTIDE SEQUENCE [LARGE SCALE GENOMIC DNA]</scope>
    <source>
        <strain evidence="1">Iper-2018</strain>
    </source>
</reference>
<dbReference type="Proteomes" id="UP000805193">
    <property type="component" value="Unassembled WGS sequence"/>
</dbReference>
<accession>A0AC60QI76</accession>
<proteinExistence type="predicted"/>
<keyword evidence="2" id="KW-1185">Reference proteome</keyword>
<name>A0AC60QI76_IXOPE</name>
<comment type="caution">
    <text evidence="1">The sequence shown here is derived from an EMBL/GenBank/DDBJ whole genome shotgun (WGS) entry which is preliminary data.</text>
</comment>
<evidence type="ECO:0000313" key="1">
    <source>
        <dbReference type="EMBL" id="KAG0434008.1"/>
    </source>
</evidence>
<gene>
    <name evidence="1" type="ORF">HPB47_019412</name>
</gene>
<protein>
    <submittedName>
        <fullName evidence="1">Uncharacterized protein</fullName>
    </submittedName>
</protein>
<sequence length="319" mass="34668">MWMRWTADQREQQPAARTSGAALQGGLLKQPLPNTSGACFVSIFEAPAYPRVAIPPHSLPQLTSEKPARPNQPSCPLHLGVGGLLQLATSGQDLWSSPARRPADGAAPHQQRSVLRQQLPGSCVPSCSNTTALFAAGSSFSGEDAASEVRTLNKRCHSVGLQVVAITSDMGSGNRAMWKQFGVHAGRYSRTVNMIPHPQYLKASKAGSYELDYASFYLADLADLDVQPAVPTNIFLEEAEHSMSQPEENSFDYCCGLIPDLMHARGIPDGLSARMAAESQCVQLPDCHEIKMKLIRRFCHAPLQLFLREKKSQVGSWGS</sequence>